<gene>
    <name evidence="1" type="ORF">SAMN06265222_1011069</name>
</gene>
<name>A0ABY1PRZ1_9BACT</name>
<dbReference type="Gene3D" id="3.40.720.10">
    <property type="entry name" value="Alkaline Phosphatase, subunit A"/>
    <property type="match status" value="1"/>
</dbReference>
<reference evidence="1 2" key="1">
    <citation type="submission" date="2017-05" db="EMBL/GenBank/DDBJ databases">
        <authorList>
            <person name="Varghese N."/>
            <person name="Submissions S."/>
        </authorList>
    </citation>
    <scope>NUCLEOTIDE SEQUENCE [LARGE SCALE GENOMIC DNA]</scope>
    <source>
        <strain evidence="1 2">DSM 25457</strain>
    </source>
</reference>
<dbReference type="SUPFAM" id="SSF53649">
    <property type="entry name" value="Alkaline phosphatase-like"/>
    <property type="match status" value="1"/>
</dbReference>
<dbReference type="InterPro" id="IPR017850">
    <property type="entry name" value="Alkaline_phosphatase_core_sf"/>
</dbReference>
<keyword evidence="2" id="KW-1185">Reference proteome</keyword>
<organism evidence="1 2">
    <name type="scientific">Neorhodopirellula lusitana</name>
    <dbReference type="NCBI Taxonomy" id="445327"/>
    <lineage>
        <taxon>Bacteria</taxon>
        <taxon>Pseudomonadati</taxon>
        <taxon>Planctomycetota</taxon>
        <taxon>Planctomycetia</taxon>
        <taxon>Pirellulales</taxon>
        <taxon>Pirellulaceae</taxon>
        <taxon>Neorhodopirellula</taxon>
    </lineage>
</organism>
<dbReference type="RefSeq" id="WP_283431209.1">
    <property type="nucleotide sequence ID" value="NZ_FXUG01000001.1"/>
</dbReference>
<dbReference type="Proteomes" id="UP001158067">
    <property type="component" value="Unassembled WGS sequence"/>
</dbReference>
<protein>
    <submittedName>
        <fullName evidence="1">Uncharacterized protein</fullName>
    </submittedName>
</protein>
<accession>A0ABY1PRZ1</accession>
<evidence type="ECO:0000313" key="1">
    <source>
        <dbReference type="EMBL" id="SMP44053.1"/>
    </source>
</evidence>
<dbReference type="EMBL" id="FXUG01000001">
    <property type="protein sequence ID" value="SMP44053.1"/>
    <property type="molecule type" value="Genomic_DNA"/>
</dbReference>
<sequence length="142" mass="15396">MFTRPYAARPLCSPTRSAMLSGLSPAHAGLTTPNCHLPQVVLKATEGVNALPNKLAIQPKPIAFLGIGHASQNSKPWLLSTLLVCQRFSIQSYPRTQPVTKPMRQRMPTCNSEVRLFGGSNIVINCSKQSFVSDVVSVPPVE</sequence>
<evidence type="ECO:0000313" key="2">
    <source>
        <dbReference type="Proteomes" id="UP001158067"/>
    </source>
</evidence>
<proteinExistence type="predicted"/>
<comment type="caution">
    <text evidence="1">The sequence shown here is derived from an EMBL/GenBank/DDBJ whole genome shotgun (WGS) entry which is preliminary data.</text>
</comment>